<keyword evidence="1" id="KW-0732">Signal</keyword>
<dbReference type="GO" id="GO:0019867">
    <property type="term" value="C:outer membrane"/>
    <property type="evidence" value="ECO:0007669"/>
    <property type="project" value="InterPro"/>
</dbReference>
<organism evidence="4 5">
    <name type="scientific">Acetonema longum DSM 6540</name>
    <dbReference type="NCBI Taxonomy" id="1009370"/>
    <lineage>
        <taxon>Bacteria</taxon>
        <taxon>Bacillati</taxon>
        <taxon>Bacillota</taxon>
        <taxon>Negativicutes</taxon>
        <taxon>Acetonemataceae</taxon>
        <taxon>Acetonema</taxon>
    </lineage>
</organism>
<dbReference type="InterPro" id="IPR051933">
    <property type="entry name" value="Resuscitation_pf_RpfB"/>
</dbReference>
<sequence>MSSIGPGVERILQYFDSKQGKKTLIVAVIAASLLVTSFIYAKKTVHIAVDGQTLQVVTFYGDPQRVLKQASIQLSPQDEYRLSTPKLTEGSVIEVFRAVPVFVSYQGKNAKVQTAKPTVEETVMLLGLAGPGWKLVPERNARISPGMQIQAIQVVELIEENEEPVEYQTVRQPDPALESGQEEVLQEGRPGLKKVTVKKRLEDGNEVSSEILHEEIVTPATDRILRAGSRDMVETSRGALRFKRMMIMEATAYLPTDGPGHGITASGVPARRGVVAVDPGVIPLGSRVFIPGYGVALAADTGGAIIGDKIDLCMEAAAEAWQFGRRDVKVYVLDD</sequence>
<evidence type="ECO:0000313" key="4">
    <source>
        <dbReference type="EMBL" id="EGO65132.1"/>
    </source>
</evidence>
<dbReference type="Gene3D" id="2.20.230.10">
    <property type="entry name" value="Resuscitation-promoting factor rpfb"/>
    <property type="match status" value="1"/>
</dbReference>
<dbReference type="SUPFAM" id="SSF50685">
    <property type="entry name" value="Barwin-like endoglucanases"/>
    <property type="match status" value="1"/>
</dbReference>
<dbReference type="RefSeq" id="WP_004573119.1">
    <property type="nucleotide sequence ID" value="NZ_AFGF01000032.1"/>
</dbReference>
<feature type="domain" description="G5" evidence="3">
    <location>
        <begin position="151"/>
        <end position="231"/>
    </location>
</feature>
<evidence type="ECO:0000259" key="3">
    <source>
        <dbReference type="PROSITE" id="PS51109"/>
    </source>
</evidence>
<dbReference type="InterPro" id="IPR010611">
    <property type="entry name" value="3D_dom"/>
</dbReference>
<dbReference type="PANTHER" id="PTHR39160">
    <property type="entry name" value="CELL WALL-BINDING PROTEIN YOCH"/>
    <property type="match status" value="1"/>
</dbReference>
<comment type="caution">
    <text evidence="4">The sequence shown here is derived from an EMBL/GenBank/DDBJ whole genome shotgun (WGS) entry which is preliminary data.</text>
</comment>
<dbReference type="SMART" id="SM01208">
    <property type="entry name" value="G5"/>
    <property type="match status" value="1"/>
</dbReference>
<dbReference type="Pfam" id="PF06725">
    <property type="entry name" value="3D"/>
    <property type="match status" value="1"/>
</dbReference>
<keyword evidence="2" id="KW-1133">Transmembrane helix</keyword>
<evidence type="ECO:0000256" key="2">
    <source>
        <dbReference type="SAM" id="Phobius"/>
    </source>
</evidence>
<reference evidence="4 5" key="1">
    <citation type="journal article" date="2011" name="EMBO J.">
        <title>Structural diversity of bacterial flagellar motors.</title>
        <authorList>
            <person name="Chen S."/>
            <person name="Beeby M."/>
            <person name="Murphy G.E."/>
            <person name="Leadbetter J.R."/>
            <person name="Hendrixson D.R."/>
            <person name="Briegel A."/>
            <person name="Li Z."/>
            <person name="Shi J."/>
            <person name="Tocheva E.I."/>
            <person name="Muller A."/>
            <person name="Dobro M.J."/>
            <person name="Jensen G.J."/>
        </authorList>
    </citation>
    <scope>NUCLEOTIDE SEQUENCE [LARGE SCALE GENOMIC DNA]</scope>
    <source>
        <strain evidence="4 5">DSM 6540</strain>
    </source>
</reference>
<feature type="transmembrane region" description="Helical" evidence="2">
    <location>
        <begin position="23"/>
        <end position="41"/>
    </location>
</feature>
<dbReference type="GO" id="GO:0009254">
    <property type="term" value="P:peptidoglycan turnover"/>
    <property type="evidence" value="ECO:0007669"/>
    <property type="project" value="InterPro"/>
</dbReference>
<evidence type="ECO:0000256" key="1">
    <source>
        <dbReference type="ARBA" id="ARBA00022729"/>
    </source>
</evidence>
<accession>F7NFR9</accession>
<dbReference type="CDD" id="cd22786">
    <property type="entry name" value="DPBB_YuiC-like"/>
    <property type="match status" value="1"/>
</dbReference>
<dbReference type="InterPro" id="IPR011098">
    <property type="entry name" value="G5_dom"/>
</dbReference>
<protein>
    <submittedName>
        <fullName evidence="4">3D domain protein</fullName>
    </submittedName>
</protein>
<dbReference type="EMBL" id="AFGF01000032">
    <property type="protein sequence ID" value="EGO65132.1"/>
    <property type="molecule type" value="Genomic_DNA"/>
</dbReference>
<name>F7NFR9_9FIRM</name>
<dbReference type="PANTHER" id="PTHR39160:SF4">
    <property type="entry name" value="RESUSCITATION-PROMOTING FACTOR RPFB"/>
    <property type="match status" value="1"/>
</dbReference>
<gene>
    <name evidence="4" type="ORF">ALO_04503</name>
</gene>
<dbReference type="STRING" id="1009370.ALO_04503"/>
<dbReference type="InterPro" id="IPR036908">
    <property type="entry name" value="RlpA-like_sf"/>
</dbReference>
<dbReference type="eggNOG" id="COG3584">
    <property type="taxonomic scope" value="Bacteria"/>
</dbReference>
<keyword evidence="2" id="KW-0812">Transmembrane</keyword>
<dbReference type="Pfam" id="PF07501">
    <property type="entry name" value="G5"/>
    <property type="match status" value="1"/>
</dbReference>
<proteinExistence type="predicted"/>
<dbReference type="PROSITE" id="PS51109">
    <property type="entry name" value="G5"/>
    <property type="match status" value="1"/>
</dbReference>
<dbReference type="Pfam" id="PF03990">
    <property type="entry name" value="DUF348"/>
    <property type="match status" value="1"/>
</dbReference>
<dbReference type="InterPro" id="IPR007137">
    <property type="entry name" value="DUF348"/>
</dbReference>
<dbReference type="Gene3D" id="2.40.40.10">
    <property type="entry name" value="RlpA-like domain"/>
    <property type="match status" value="1"/>
</dbReference>
<keyword evidence="5" id="KW-1185">Reference proteome</keyword>
<evidence type="ECO:0000313" key="5">
    <source>
        <dbReference type="Proteomes" id="UP000003240"/>
    </source>
</evidence>
<dbReference type="AlphaFoldDB" id="F7NFR9"/>
<keyword evidence="2" id="KW-0472">Membrane</keyword>
<dbReference type="Proteomes" id="UP000003240">
    <property type="component" value="Unassembled WGS sequence"/>
</dbReference>
<dbReference type="GO" id="GO:0004553">
    <property type="term" value="F:hydrolase activity, hydrolyzing O-glycosyl compounds"/>
    <property type="evidence" value="ECO:0007669"/>
    <property type="project" value="InterPro"/>
</dbReference>